<organism evidence="1 2">
    <name type="scientific">Clohesyomyces aquaticus</name>
    <dbReference type="NCBI Taxonomy" id="1231657"/>
    <lineage>
        <taxon>Eukaryota</taxon>
        <taxon>Fungi</taxon>
        <taxon>Dikarya</taxon>
        <taxon>Ascomycota</taxon>
        <taxon>Pezizomycotina</taxon>
        <taxon>Dothideomycetes</taxon>
        <taxon>Pleosporomycetidae</taxon>
        <taxon>Pleosporales</taxon>
        <taxon>Lindgomycetaceae</taxon>
        <taxon>Clohesyomyces</taxon>
    </lineage>
</organism>
<name>A0A1Y2A205_9PLEO</name>
<dbReference type="OrthoDB" id="3538597at2759"/>
<keyword evidence="2" id="KW-1185">Reference proteome</keyword>
<dbReference type="STRING" id="1231657.A0A1Y2A205"/>
<comment type="caution">
    <text evidence="1">The sequence shown here is derived from an EMBL/GenBank/DDBJ whole genome shotgun (WGS) entry which is preliminary data.</text>
</comment>
<proteinExistence type="predicted"/>
<dbReference type="AlphaFoldDB" id="A0A1Y2A205"/>
<protein>
    <submittedName>
        <fullName evidence="1">Uncharacterized protein</fullName>
    </submittedName>
</protein>
<evidence type="ECO:0000313" key="2">
    <source>
        <dbReference type="Proteomes" id="UP000193144"/>
    </source>
</evidence>
<accession>A0A1Y2A205</accession>
<sequence length="721" mass="82601">MPPRKINQETLQALLEQHRIDFEGPVAPHKWKQQDDHFHVIRKISKIRYDDYKSRRNSGKINKQWWINQQRRVKDLAERAKRLRNGAGVNEATWRDIENLVIARFENWVICRRCGDENWISELEAYPMNDAAKTELRDKRASRVPCSCDLRPVVSRKPNNDDETGPIFSHSVSQKISHVPEDCLEKGIPMSPDRVIGLNLTNAMAQYTTVSPSNLTYSPVQGMPTLLTPFLVIEAKKEHNTPGFRSIERQTAFTIRRLLKIQHQVQNGSEIRCDPPLVWFFAYQGEIWRLYAATLDPGNSNHVRVYEIWLGTVESDDGALQILQIADYIWTWARDIYRHQIRQCLVTHGGFRHISPAATDPFRASPSLISDRGTPSISQVLGRSNTIGSLEPGPSAPDEMEVDDSGLIYINTEDASVHPFLRWARASELTSTSIRHSNIIAFSFRYLDIRASDTLRSSEHLRQIYDNAIAIHSKDLHGLEAHWLGSVPRPRNSDRIFRVSLVFSTYCQRDNWQITRQISCFVWGMDDPTPSEVSISFQALRDSLEQLRAIKGRRSVSCAFRNTSLVISPIAREGKPEQEVQWILPRMDCTSDPATPLLFQPFDTPTEQQDNEQRDCQASFQKLRILLPTEQDAPRCPALETTPDDISHGDGVVAVKGYEWPSECPRFCLFVFNEHGFDDGNVLSAILRQCIQRGEYCGYGNTPFSETDKQTLRHWLKALER</sequence>
<evidence type="ECO:0000313" key="1">
    <source>
        <dbReference type="EMBL" id="ORY16549.1"/>
    </source>
</evidence>
<gene>
    <name evidence="1" type="ORF">BCR34DRAFT_556823</name>
</gene>
<dbReference type="EMBL" id="MCFA01000017">
    <property type="protein sequence ID" value="ORY16549.1"/>
    <property type="molecule type" value="Genomic_DNA"/>
</dbReference>
<reference evidence="1 2" key="1">
    <citation type="submission" date="2016-07" db="EMBL/GenBank/DDBJ databases">
        <title>Pervasive Adenine N6-methylation of Active Genes in Fungi.</title>
        <authorList>
            <consortium name="DOE Joint Genome Institute"/>
            <person name="Mondo S.J."/>
            <person name="Dannebaum R.O."/>
            <person name="Kuo R.C."/>
            <person name="Labutti K."/>
            <person name="Haridas S."/>
            <person name="Kuo A."/>
            <person name="Salamov A."/>
            <person name="Ahrendt S.R."/>
            <person name="Lipzen A."/>
            <person name="Sullivan W."/>
            <person name="Andreopoulos W.B."/>
            <person name="Clum A."/>
            <person name="Lindquist E."/>
            <person name="Daum C."/>
            <person name="Ramamoorthy G.K."/>
            <person name="Gryganskyi A."/>
            <person name="Culley D."/>
            <person name="Magnuson J.K."/>
            <person name="James T.Y."/>
            <person name="O'Malley M.A."/>
            <person name="Stajich J.E."/>
            <person name="Spatafora J.W."/>
            <person name="Visel A."/>
            <person name="Grigoriev I.V."/>
        </authorList>
    </citation>
    <scope>NUCLEOTIDE SEQUENCE [LARGE SCALE GENOMIC DNA]</scope>
    <source>
        <strain evidence="1 2">CBS 115471</strain>
    </source>
</reference>
<dbReference type="Proteomes" id="UP000193144">
    <property type="component" value="Unassembled WGS sequence"/>
</dbReference>